<dbReference type="PANTHER" id="PTHR43712">
    <property type="entry name" value="PUTATIVE (AFU_ORTHOLOGUE AFUA_4G14580)-RELATED"/>
    <property type="match status" value="1"/>
</dbReference>
<organism evidence="2 3">
    <name type="scientific">Purpureocillium takamizusanense</name>
    <dbReference type="NCBI Taxonomy" id="2060973"/>
    <lineage>
        <taxon>Eukaryota</taxon>
        <taxon>Fungi</taxon>
        <taxon>Dikarya</taxon>
        <taxon>Ascomycota</taxon>
        <taxon>Pezizomycotina</taxon>
        <taxon>Sordariomycetes</taxon>
        <taxon>Hypocreomycetidae</taxon>
        <taxon>Hypocreales</taxon>
        <taxon>Ophiocordycipitaceae</taxon>
        <taxon>Purpureocillium</taxon>
    </lineage>
</organism>
<dbReference type="GeneID" id="72070956"/>
<keyword evidence="3" id="KW-1185">Reference proteome</keyword>
<dbReference type="OrthoDB" id="2410195at2759"/>
<evidence type="ECO:0000259" key="1">
    <source>
        <dbReference type="Pfam" id="PF08100"/>
    </source>
</evidence>
<protein>
    <recommendedName>
        <fullName evidence="1">O-methyltransferase dimerisation domain-containing protein</fullName>
    </recommendedName>
</protein>
<dbReference type="Pfam" id="PF08100">
    <property type="entry name" value="Dimerisation"/>
    <property type="match status" value="1"/>
</dbReference>
<dbReference type="KEGG" id="ptkz:JDV02_009011"/>
<dbReference type="Gene3D" id="3.40.50.150">
    <property type="entry name" value="Vaccinia Virus protein VP39"/>
    <property type="match status" value="1"/>
</dbReference>
<dbReference type="InterPro" id="IPR029063">
    <property type="entry name" value="SAM-dependent_MTases_sf"/>
</dbReference>
<dbReference type="AlphaFoldDB" id="A0A9Q8QQT4"/>
<sequence>MATSSVSRADIGDALSKARTLTALLEAYDGTSASHLSLLKHTNHIRAALEEPYDIGIRWLDNFSAAAALYVLIQIKAFENIPEEASVTATELVGKCKVDVSVITRATRVLVVNGIFDEVGSDEYSHNELSRAFAPTRLGGFVCLLGDFMGVWSAFPNYVKSHKPEDLYDTKKSPFAYSRGYERKSCYEVLNLDPERRMQFNVAMQYLNKDFPVLDMFPFRELEDFVRKEPDRPFIVDVGGGRGQALVEIRKHCGGSFGGKLILQDLPIVINTLRAEDVPGIELMAYDIFTPQPVKSKLPLHAVHTYFVWNC</sequence>
<dbReference type="PROSITE" id="PS51683">
    <property type="entry name" value="SAM_OMT_II"/>
    <property type="match status" value="1"/>
</dbReference>
<dbReference type="GO" id="GO:0008168">
    <property type="term" value="F:methyltransferase activity"/>
    <property type="evidence" value="ECO:0007669"/>
    <property type="project" value="InterPro"/>
</dbReference>
<dbReference type="GO" id="GO:0046983">
    <property type="term" value="F:protein dimerization activity"/>
    <property type="evidence" value="ECO:0007669"/>
    <property type="project" value="InterPro"/>
</dbReference>
<dbReference type="Proteomes" id="UP000829364">
    <property type="component" value="Chromosome 9"/>
</dbReference>
<gene>
    <name evidence="2" type="ORF">JDV02_009011</name>
</gene>
<dbReference type="Gene3D" id="1.10.10.10">
    <property type="entry name" value="Winged helix-like DNA-binding domain superfamily/Winged helix DNA-binding domain"/>
    <property type="match status" value="1"/>
</dbReference>
<dbReference type="InterPro" id="IPR036388">
    <property type="entry name" value="WH-like_DNA-bd_sf"/>
</dbReference>
<evidence type="ECO:0000313" key="2">
    <source>
        <dbReference type="EMBL" id="UNI23176.1"/>
    </source>
</evidence>
<dbReference type="RefSeq" id="XP_047846657.1">
    <property type="nucleotide sequence ID" value="XM_047990648.1"/>
</dbReference>
<dbReference type="InterPro" id="IPR036390">
    <property type="entry name" value="WH_DNA-bd_sf"/>
</dbReference>
<dbReference type="SUPFAM" id="SSF53335">
    <property type="entry name" value="S-adenosyl-L-methionine-dependent methyltransferases"/>
    <property type="match status" value="1"/>
</dbReference>
<dbReference type="EMBL" id="CP086362">
    <property type="protein sequence ID" value="UNI23176.1"/>
    <property type="molecule type" value="Genomic_DNA"/>
</dbReference>
<dbReference type="PANTHER" id="PTHR43712:SF1">
    <property type="entry name" value="HYPOTHETICAL O-METHYLTRANSFERASE (EUROFUNG)-RELATED"/>
    <property type="match status" value="1"/>
</dbReference>
<reference evidence="2" key="1">
    <citation type="submission" date="2021-11" db="EMBL/GenBank/DDBJ databases">
        <title>Purpureocillium_takamizusanense_genome.</title>
        <authorList>
            <person name="Nguyen N.-H."/>
        </authorList>
    </citation>
    <scope>NUCLEOTIDE SEQUENCE</scope>
    <source>
        <strain evidence="2">PT3</strain>
    </source>
</reference>
<feature type="domain" description="O-methyltransferase dimerisation" evidence="1">
    <location>
        <begin position="60"/>
        <end position="134"/>
    </location>
</feature>
<evidence type="ECO:0000313" key="3">
    <source>
        <dbReference type="Proteomes" id="UP000829364"/>
    </source>
</evidence>
<name>A0A9Q8QQT4_9HYPO</name>
<dbReference type="SUPFAM" id="SSF46785">
    <property type="entry name" value="Winged helix' DNA-binding domain"/>
    <property type="match status" value="1"/>
</dbReference>
<dbReference type="InterPro" id="IPR012967">
    <property type="entry name" value="COMT_dimerisation"/>
</dbReference>
<accession>A0A9Q8QQT4</accession>
<dbReference type="InterPro" id="IPR016461">
    <property type="entry name" value="COMT-like"/>
</dbReference>
<proteinExistence type="predicted"/>